<reference evidence="5 6" key="1">
    <citation type="submission" date="2020-04" db="EMBL/GenBank/DDBJ databases">
        <authorList>
            <person name="Klaysubun C."/>
            <person name="Duangmal K."/>
            <person name="Lipun K."/>
        </authorList>
    </citation>
    <scope>NUCLEOTIDE SEQUENCE [LARGE SCALE GENOMIC DNA]</scope>
    <source>
        <strain evidence="5 6">JCM 11839</strain>
    </source>
</reference>
<dbReference type="PRINTS" id="PR00038">
    <property type="entry name" value="HTHLUXR"/>
</dbReference>
<name>A0ABX1RH36_9PSEU</name>
<dbReference type="PANTHER" id="PTHR44688">
    <property type="entry name" value="DNA-BINDING TRANSCRIPTIONAL ACTIVATOR DEVR_DOSR"/>
    <property type="match status" value="1"/>
</dbReference>
<organism evidence="5 6">
    <name type="scientific">Pseudonocardia xinjiangensis</name>
    <dbReference type="NCBI Taxonomy" id="75289"/>
    <lineage>
        <taxon>Bacteria</taxon>
        <taxon>Bacillati</taxon>
        <taxon>Actinomycetota</taxon>
        <taxon>Actinomycetes</taxon>
        <taxon>Pseudonocardiales</taxon>
        <taxon>Pseudonocardiaceae</taxon>
        <taxon>Pseudonocardia</taxon>
    </lineage>
</organism>
<dbReference type="SUPFAM" id="SSF46894">
    <property type="entry name" value="C-terminal effector domain of the bipartite response regulators"/>
    <property type="match status" value="1"/>
</dbReference>
<protein>
    <submittedName>
        <fullName evidence="5">Helix-turn-helix transcriptional regulator</fullName>
    </submittedName>
</protein>
<gene>
    <name evidence="5" type="ORF">HF577_19725</name>
</gene>
<dbReference type="InterPro" id="IPR016032">
    <property type="entry name" value="Sig_transdc_resp-reg_C-effctor"/>
</dbReference>
<comment type="caution">
    <text evidence="5">The sequence shown here is derived from an EMBL/GenBank/DDBJ whole genome shotgun (WGS) entry which is preliminary data.</text>
</comment>
<dbReference type="Pfam" id="PF00196">
    <property type="entry name" value="GerE"/>
    <property type="match status" value="1"/>
</dbReference>
<keyword evidence="1" id="KW-0805">Transcription regulation</keyword>
<dbReference type="SMART" id="SM00421">
    <property type="entry name" value="HTH_LUXR"/>
    <property type="match status" value="1"/>
</dbReference>
<evidence type="ECO:0000259" key="4">
    <source>
        <dbReference type="PROSITE" id="PS50043"/>
    </source>
</evidence>
<dbReference type="PANTHER" id="PTHR44688:SF16">
    <property type="entry name" value="DNA-BINDING TRANSCRIPTIONAL ACTIVATOR DEVR_DOSR"/>
    <property type="match status" value="1"/>
</dbReference>
<keyword evidence="2" id="KW-0238">DNA-binding</keyword>
<evidence type="ECO:0000256" key="3">
    <source>
        <dbReference type="ARBA" id="ARBA00023163"/>
    </source>
</evidence>
<evidence type="ECO:0000256" key="1">
    <source>
        <dbReference type="ARBA" id="ARBA00023015"/>
    </source>
</evidence>
<keyword evidence="6" id="KW-1185">Reference proteome</keyword>
<evidence type="ECO:0000256" key="2">
    <source>
        <dbReference type="ARBA" id="ARBA00023125"/>
    </source>
</evidence>
<keyword evidence="3" id="KW-0804">Transcription</keyword>
<dbReference type="InterPro" id="IPR036388">
    <property type="entry name" value="WH-like_DNA-bd_sf"/>
</dbReference>
<dbReference type="PROSITE" id="PS50043">
    <property type="entry name" value="HTH_LUXR_2"/>
    <property type="match status" value="1"/>
</dbReference>
<evidence type="ECO:0000313" key="5">
    <source>
        <dbReference type="EMBL" id="NMH79312.1"/>
    </source>
</evidence>
<dbReference type="InterPro" id="IPR000792">
    <property type="entry name" value="Tscrpt_reg_LuxR_C"/>
</dbReference>
<evidence type="ECO:0000313" key="6">
    <source>
        <dbReference type="Proteomes" id="UP001296706"/>
    </source>
</evidence>
<dbReference type="EMBL" id="JAAXKY010000064">
    <property type="protein sequence ID" value="NMH79312.1"/>
    <property type="molecule type" value="Genomic_DNA"/>
</dbReference>
<sequence length="44" mass="5236">RLVRDGLSNPEIAARLFISPRTVEYHLHKIFGKLNITSRRQLYR</sequence>
<accession>A0ABX1RH36</accession>
<dbReference type="Proteomes" id="UP001296706">
    <property type="component" value="Unassembled WGS sequence"/>
</dbReference>
<proteinExistence type="predicted"/>
<dbReference type="CDD" id="cd06170">
    <property type="entry name" value="LuxR_C_like"/>
    <property type="match status" value="1"/>
</dbReference>
<feature type="domain" description="HTH luxR-type" evidence="4">
    <location>
        <begin position="1"/>
        <end position="44"/>
    </location>
</feature>
<feature type="non-terminal residue" evidence="5">
    <location>
        <position position="1"/>
    </location>
</feature>
<dbReference type="Gene3D" id="1.10.10.10">
    <property type="entry name" value="Winged helix-like DNA-binding domain superfamily/Winged helix DNA-binding domain"/>
    <property type="match status" value="1"/>
</dbReference>